<sequence length="129" mass="14439">MNDTFAFLVDAYCAQDNAKPKHLKSRWSSQKVCVKQNKAAVRVCSALKLRCGLGPTEVLDAAWRHATRDHLPGAISTGFVGYHMLVSSCRCVRAFGFDTNTGGHYWSPKHQSDKSHNFQPEHEMIKTTC</sequence>
<organism evidence="1">
    <name type="scientific">Mantoniella antarctica</name>
    <dbReference type="NCBI Taxonomy" id="81844"/>
    <lineage>
        <taxon>Eukaryota</taxon>
        <taxon>Viridiplantae</taxon>
        <taxon>Chlorophyta</taxon>
        <taxon>Mamiellophyceae</taxon>
        <taxon>Mamiellales</taxon>
        <taxon>Mamiellaceae</taxon>
        <taxon>Mantoniella</taxon>
    </lineage>
</organism>
<dbReference type="Gene3D" id="3.90.1480.20">
    <property type="entry name" value="Glycosyl transferase family 29"/>
    <property type="match status" value="1"/>
</dbReference>
<dbReference type="InterPro" id="IPR038578">
    <property type="entry name" value="GT29-like_sf"/>
</dbReference>
<name>A0A7S0SBT2_9CHLO</name>
<evidence type="ECO:0000313" key="1">
    <source>
        <dbReference type="EMBL" id="CAD8702427.1"/>
    </source>
</evidence>
<dbReference type="AlphaFoldDB" id="A0A7S0SBT2"/>
<accession>A0A7S0SBT2</accession>
<dbReference type="EMBL" id="HBFC01008895">
    <property type="protein sequence ID" value="CAD8702427.1"/>
    <property type="molecule type" value="Transcribed_RNA"/>
</dbReference>
<reference evidence="1" key="1">
    <citation type="submission" date="2021-01" db="EMBL/GenBank/DDBJ databases">
        <authorList>
            <person name="Corre E."/>
            <person name="Pelletier E."/>
            <person name="Niang G."/>
            <person name="Scheremetjew M."/>
            <person name="Finn R."/>
            <person name="Kale V."/>
            <person name="Holt S."/>
            <person name="Cochrane G."/>
            <person name="Meng A."/>
            <person name="Brown T."/>
            <person name="Cohen L."/>
        </authorList>
    </citation>
    <scope>NUCLEOTIDE SEQUENCE</scope>
    <source>
        <strain evidence="1">SL-175</strain>
    </source>
</reference>
<protein>
    <submittedName>
        <fullName evidence="1">Uncharacterized protein</fullName>
    </submittedName>
</protein>
<gene>
    <name evidence="1" type="ORF">MANT1106_LOCUS5109</name>
</gene>
<proteinExistence type="predicted"/>